<proteinExistence type="predicted"/>
<keyword evidence="6 8" id="KW-1133">Transmembrane helix</keyword>
<keyword evidence="5 8" id="KW-0812">Transmembrane</keyword>
<comment type="caution">
    <text evidence="10">The sequence shown here is derived from an EMBL/GenBank/DDBJ whole genome shotgun (WGS) entry which is preliminary data.</text>
</comment>
<accession>A0A0G1GDM7</accession>
<dbReference type="PANTHER" id="PTHR33908">
    <property type="entry name" value="MANNOSYLTRANSFERASE YKCB-RELATED"/>
    <property type="match status" value="1"/>
</dbReference>
<feature type="transmembrane region" description="Helical" evidence="8">
    <location>
        <begin position="188"/>
        <end position="205"/>
    </location>
</feature>
<dbReference type="EMBL" id="LCFQ01000013">
    <property type="protein sequence ID" value="KKS96983.1"/>
    <property type="molecule type" value="Genomic_DNA"/>
</dbReference>
<reference evidence="10 11" key="1">
    <citation type="journal article" date="2015" name="Nature">
        <title>rRNA introns, odd ribosomes, and small enigmatic genomes across a large radiation of phyla.</title>
        <authorList>
            <person name="Brown C.T."/>
            <person name="Hug L.A."/>
            <person name="Thomas B.C."/>
            <person name="Sharon I."/>
            <person name="Castelle C.J."/>
            <person name="Singh A."/>
            <person name="Wilkins M.J."/>
            <person name="Williams K.H."/>
            <person name="Banfield J.F."/>
        </authorList>
    </citation>
    <scope>NUCLEOTIDE SEQUENCE [LARGE SCALE GENOMIC DNA]</scope>
</reference>
<keyword evidence="7 8" id="KW-0472">Membrane</keyword>
<feature type="transmembrane region" description="Helical" evidence="8">
    <location>
        <begin position="141"/>
        <end position="159"/>
    </location>
</feature>
<feature type="transmembrane region" description="Helical" evidence="8">
    <location>
        <begin position="410"/>
        <end position="431"/>
    </location>
</feature>
<dbReference type="GO" id="GO:0016763">
    <property type="term" value="F:pentosyltransferase activity"/>
    <property type="evidence" value="ECO:0007669"/>
    <property type="project" value="TreeGrafter"/>
</dbReference>
<evidence type="ECO:0000256" key="6">
    <source>
        <dbReference type="ARBA" id="ARBA00022989"/>
    </source>
</evidence>
<dbReference type="GO" id="GO:0005886">
    <property type="term" value="C:plasma membrane"/>
    <property type="evidence" value="ECO:0007669"/>
    <property type="project" value="UniProtKB-SubCell"/>
</dbReference>
<feature type="transmembrane region" description="Helical" evidence="8">
    <location>
        <begin position="323"/>
        <end position="341"/>
    </location>
</feature>
<dbReference type="AlphaFoldDB" id="A0A0G1GDM7"/>
<dbReference type="InterPro" id="IPR050297">
    <property type="entry name" value="LipidA_mod_glycosyltrf_83"/>
</dbReference>
<feature type="transmembrane region" description="Helical" evidence="8">
    <location>
        <begin position="90"/>
        <end position="111"/>
    </location>
</feature>
<gene>
    <name evidence="10" type="ORF">UV74_C0013G0105</name>
</gene>
<feature type="transmembrane region" description="Helical" evidence="8">
    <location>
        <begin position="377"/>
        <end position="398"/>
    </location>
</feature>
<evidence type="ECO:0000256" key="5">
    <source>
        <dbReference type="ARBA" id="ARBA00022692"/>
    </source>
</evidence>
<evidence type="ECO:0000256" key="3">
    <source>
        <dbReference type="ARBA" id="ARBA00022676"/>
    </source>
</evidence>
<feature type="transmembrane region" description="Helical" evidence="8">
    <location>
        <begin position="353"/>
        <end position="371"/>
    </location>
</feature>
<feature type="domain" description="Glycosyltransferase RgtA/B/C/D-like" evidence="9">
    <location>
        <begin position="71"/>
        <end position="227"/>
    </location>
</feature>
<sequence>MSSFVQSRKLLIVILLLASLLRLWRLDRVPVSLFTDELDVGYQAYSILKTGKDYFGNPWPLHFQSYVEYRAPLYIYSTVPSVAVFGITPYGVRLPAAIFGILGVLMLYFLVKEIDKSETLALTSAFLMALSPWHIHYSRAGFEVSELLFLILGAIYFFLKSIKKPKFLWVSALLLGLAPWTYSTAKLFAPALIIFLAFVWSKDLVKFPRKHLIRVVLVLLVLILPLIYVVVFGGGAYRFKNISVLGDQSTISEISLARLSDAQVRNTYNGGIVPKIASRIVNNKFVVWTSKISTNYLESFSTQFLFLKGDISSRHSVVGVGQFYKLDAIFLVLGIILFFKSKLDGGAESKKNKALISFWVIFGAVPSSLTIEGGGHATRLILILPPLIFLISFGLVETVNFIKNRFYKKIFILSYAVLLLISLFFYQYNYWVRYPWYSEKSWYAGYKEAIEAVKEYENQYDKIVITNAEERPYIFLASYYPYDPNVWQRGFGEGYVAGFGDLKKVGKFYFGQVEGKIGMDKLSLVMDEDTLYIASKREIAPNLISEPSRVPAGLHLVRVITLPSGEPAFYLLEKK</sequence>
<dbReference type="Pfam" id="PF13231">
    <property type="entry name" value="PMT_2"/>
    <property type="match status" value="1"/>
</dbReference>
<protein>
    <recommendedName>
        <fullName evidence="9">Glycosyltransferase RgtA/B/C/D-like domain-containing protein</fullName>
    </recommendedName>
</protein>
<keyword evidence="2" id="KW-1003">Cell membrane</keyword>
<dbReference type="GO" id="GO:0009103">
    <property type="term" value="P:lipopolysaccharide biosynthetic process"/>
    <property type="evidence" value="ECO:0007669"/>
    <property type="project" value="UniProtKB-ARBA"/>
</dbReference>
<evidence type="ECO:0000256" key="8">
    <source>
        <dbReference type="SAM" id="Phobius"/>
    </source>
</evidence>
<dbReference type="PANTHER" id="PTHR33908:SF11">
    <property type="entry name" value="MEMBRANE PROTEIN"/>
    <property type="match status" value="1"/>
</dbReference>
<dbReference type="STRING" id="1618578.UV74_C0013G0105"/>
<organism evidence="10 11">
    <name type="scientific">Candidatus Woesebacteria bacterium GW2011_GWB1_43_14</name>
    <dbReference type="NCBI Taxonomy" id="1618578"/>
    <lineage>
        <taxon>Bacteria</taxon>
        <taxon>Candidatus Woeseibacteriota</taxon>
    </lineage>
</organism>
<evidence type="ECO:0000313" key="10">
    <source>
        <dbReference type="EMBL" id="KKS96983.1"/>
    </source>
</evidence>
<evidence type="ECO:0000313" key="11">
    <source>
        <dbReference type="Proteomes" id="UP000034090"/>
    </source>
</evidence>
<keyword evidence="4" id="KW-0808">Transferase</keyword>
<evidence type="ECO:0000256" key="4">
    <source>
        <dbReference type="ARBA" id="ARBA00022679"/>
    </source>
</evidence>
<evidence type="ECO:0000256" key="1">
    <source>
        <dbReference type="ARBA" id="ARBA00004651"/>
    </source>
</evidence>
<comment type="subcellular location">
    <subcellularLocation>
        <location evidence="1">Cell membrane</location>
        <topology evidence="1">Multi-pass membrane protein</topology>
    </subcellularLocation>
</comment>
<keyword evidence="3" id="KW-0328">Glycosyltransferase</keyword>
<dbReference type="Proteomes" id="UP000034090">
    <property type="component" value="Unassembled WGS sequence"/>
</dbReference>
<evidence type="ECO:0000256" key="7">
    <source>
        <dbReference type="ARBA" id="ARBA00023136"/>
    </source>
</evidence>
<evidence type="ECO:0000259" key="9">
    <source>
        <dbReference type="Pfam" id="PF13231"/>
    </source>
</evidence>
<dbReference type="InterPro" id="IPR038731">
    <property type="entry name" value="RgtA/B/C-like"/>
</dbReference>
<name>A0A0G1GDM7_9BACT</name>
<feature type="transmembrane region" description="Helical" evidence="8">
    <location>
        <begin position="212"/>
        <end position="237"/>
    </location>
</feature>
<evidence type="ECO:0000256" key="2">
    <source>
        <dbReference type="ARBA" id="ARBA00022475"/>
    </source>
</evidence>